<proteinExistence type="predicted"/>
<keyword evidence="1" id="KW-0732">Signal</keyword>
<sequence length="359" mass="40890">MKLAILSVLGGLGISVLGVVGSDAGLMLQDCHKIDPSHQIIKRCPKNEMQETRRLAQWCRSCRRRGACAIKYGYNMSRVSKEKLNRICECIAVVQQRPIYIIANSVLESQNIAVALDHGANAIEIDVTAWGTTWWADRSGNSFSWGDSVEEMFKTIAQLVKAGRYIGFVWLQIQNPNYCKASEQRSCSVGGLRDLVHRHLWRIPVPVLYAFPRNFYSSEDSGALEVTENLLPYEAVAFDGHSQPVQLTFGQLGPGDERKRVMTDGYFDWATGFWPWRDEISDFVKGQAFQRVFGWTYAGGRPHLLDAMMDTGIDGIVYGFKHTAYYEHEWVRRAAQEVREWIYRHPYRARVATKGDVPW</sequence>
<feature type="signal peptide" evidence="1">
    <location>
        <begin position="1"/>
        <end position="18"/>
    </location>
</feature>
<keyword evidence="3" id="KW-1185">Reference proteome</keyword>
<gene>
    <name evidence="2" type="ORF">CDD82_7835</name>
</gene>
<evidence type="ECO:0000313" key="2">
    <source>
        <dbReference type="EMBL" id="PHH81793.1"/>
    </source>
</evidence>
<evidence type="ECO:0000256" key="1">
    <source>
        <dbReference type="SAM" id="SignalP"/>
    </source>
</evidence>
<comment type="caution">
    <text evidence="2">The sequence shown here is derived from an EMBL/GenBank/DDBJ whole genome shotgun (WGS) entry which is preliminary data.</text>
</comment>
<evidence type="ECO:0000313" key="3">
    <source>
        <dbReference type="Proteomes" id="UP000224854"/>
    </source>
</evidence>
<dbReference type="GO" id="GO:0008081">
    <property type="term" value="F:phosphoric diester hydrolase activity"/>
    <property type="evidence" value="ECO:0007669"/>
    <property type="project" value="InterPro"/>
</dbReference>
<reference evidence="2 3" key="1">
    <citation type="submission" date="2017-06" db="EMBL/GenBank/DDBJ databases">
        <title>Ant-infecting Ophiocordyceps genomes reveal a high diversity of potential behavioral manipulation genes and a possible major role for enterotoxins.</title>
        <authorList>
            <person name="De Bekker C."/>
            <person name="Evans H.C."/>
            <person name="Brachmann A."/>
            <person name="Hughes D.P."/>
        </authorList>
    </citation>
    <scope>NUCLEOTIDE SEQUENCE [LARGE SCALE GENOMIC DNA]</scope>
    <source>
        <strain evidence="2 3">1348a</strain>
    </source>
</reference>
<accession>A0A2C5ZPQ4</accession>
<dbReference type="Gene3D" id="3.20.20.190">
    <property type="entry name" value="Phosphatidylinositol (PI) phosphodiesterase"/>
    <property type="match status" value="1"/>
</dbReference>
<dbReference type="GO" id="GO:0006629">
    <property type="term" value="P:lipid metabolic process"/>
    <property type="evidence" value="ECO:0007669"/>
    <property type="project" value="InterPro"/>
</dbReference>
<dbReference type="InterPro" id="IPR017946">
    <property type="entry name" value="PLC-like_Pdiesterase_TIM-brl"/>
</dbReference>
<dbReference type="EMBL" id="NJEU01000096">
    <property type="protein sequence ID" value="PHH81793.1"/>
    <property type="molecule type" value="Genomic_DNA"/>
</dbReference>
<organism evidence="2 3">
    <name type="scientific">Ophiocordyceps australis</name>
    <dbReference type="NCBI Taxonomy" id="1399860"/>
    <lineage>
        <taxon>Eukaryota</taxon>
        <taxon>Fungi</taxon>
        <taxon>Dikarya</taxon>
        <taxon>Ascomycota</taxon>
        <taxon>Pezizomycotina</taxon>
        <taxon>Sordariomycetes</taxon>
        <taxon>Hypocreomycetidae</taxon>
        <taxon>Hypocreales</taxon>
        <taxon>Ophiocordycipitaceae</taxon>
        <taxon>Ophiocordyceps</taxon>
    </lineage>
</organism>
<dbReference type="Proteomes" id="UP000224854">
    <property type="component" value="Unassembled WGS sequence"/>
</dbReference>
<dbReference type="AlphaFoldDB" id="A0A2C5ZPQ4"/>
<protein>
    <submittedName>
        <fullName evidence="2">Uncharacterized protein</fullName>
    </submittedName>
</protein>
<dbReference type="OrthoDB" id="4907280at2759"/>
<feature type="chain" id="PRO_5012541688" evidence="1">
    <location>
        <begin position="19"/>
        <end position="359"/>
    </location>
</feature>
<name>A0A2C5ZPQ4_9HYPO</name>